<dbReference type="InterPro" id="IPR037225">
    <property type="entry name" value="Nuo51_FMN-bd_sf"/>
</dbReference>
<dbReference type="GO" id="GO:0010181">
    <property type="term" value="F:FMN binding"/>
    <property type="evidence" value="ECO:0007669"/>
    <property type="project" value="InterPro"/>
</dbReference>
<evidence type="ECO:0000259" key="6">
    <source>
        <dbReference type="Pfam" id="PF01512"/>
    </source>
</evidence>
<dbReference type="GO" id="GO:0046872">
    <property type="term" value="F:metal ion binding"/>
    <property type="evidence" value="ECO:0007669"/>
    <property type="project" value="UniProtKB-KW"/>
</dbReference>
<reference evidence="7 8" key="1">
    <citation type="submission" date="2019-03" db="EMBL/GenBank/DDBJ databases">
        <title>Lake Tanganyika Metagenome-Assembled Genomes (MAGs).</title>
        <authorList>
            <person name="Tran P."/>
        </authorList>
    </citation>
    <scope>NUCLEOTIDE SEQUENCE [LARGE SCALE GENOMIC DNA]</scope>
    <source>
        <strain evidence="7">K_DeepCast_65m_m2_236</strain>
    </source>
</reference>
<evidence type="ECO:0000256" key="3">
    <source>
        <dbReference type="ARBA" id="ARBA00022723"/>
    </source>
</evidence>
<name>A0A937X7X5_9BACT</name>
<feature type="domain" description="NADH-ubiquinone oxidoreductase 51kDa subunit FMN-binding" evidence="6">
    <location>
        <begin position="46"/>
        <end position="217"/>
    </location>
</feature>
<feature type="non-terminal residue" evidence="7">
    <location>
        <position position="258"/>
    </location>
</feature>
<protein>
    <submittedName>
        <fullName evidence="7">NADH-quinone oxidoreductase subunit F</fullName>
        <ecNumber evidence="7">1.6.5.11</ecNumber>
    </submittedName>
</protein>
<evidence type="ECO:0000256" key="1">
    <source>
        <dbReference type="ARBA" id="ARBA00007523"/>
    </source>
</evidence>
<keyword evidence="3" id="KW-0479">Metal-binding</keyword>
<dbReference type="Proteomes" id="UP000703893">
    <property type="component" value="Unassembled WGS sequence"/>
</dbReference>
<dbReference type="FunFam" id="3.40.50.11540:FF:000001">
    <property type="entry name" value="NADH dehydrogenase [ubiquinone] flavoprotein 1, mitochondrial"/>
    <property type="match status" value="1"/>
</dbReference>
<keyword evidence="2" id="KW-0004">4Fe-4S</keyword>
<keyword evidence="4" id="KW-0408">Iron</keyword>
<dbReference type="InterPro" id="IPR011538">
    <property type="entry name" value="Nuo51_FMN-bd"/>
</dbReference>
<dbReference type="SUPFAM" id="SSF142019">
    <property type="entry name" value="Nqo1 FMN-binding domain-like"/>
    <property type="match status" value="1"/>
</dbReference>
<evidence type="ECO:0000256" key="5">
    <source>
        <dbReference type="ARBA" id="ARBA00023014"/>
    </source>
</evidence>
<sequence length="258" mass="27990">MTVRVLTEHLDHPESHTLAYYEAHGGYEAARSAVTGMQPADVIGQIKASGLRGRGGAGFPTGMKWGFIPPDSPKPRYLVVNADESEPGTFKDRLLLEKDPHGLLEGIIIASYAIGAHRSYIYIRGEFASQLAILNRAIVEAYGKGYFGSNVFGTGYELHVTLHRGAGAYICGEETALINSLEGKRGYPRLKPPFPATNGAWDSPTCVNNVETICTVPWIIRHGGAEYAKLGRFEPGEHGKPPKIDSRGTRLMCVSGHV</sequence>
<dbReference type="Gene3D" id="6.10.250.1450">
    <property type="match status" value="1"/>
</dbReference>
<dbReference type="Gene3D" id="3.40.50.11540">
    <property type="entry name" value="NADH-ubiquinone oxidoreductase 51kDa subunit"/>
    <property type="match status" value="1"/>
</dbReference>
<keyword evidence="7" id="KW-0560">Oxidoreductase</keyword>
<dbReference type="InterPro" id="IPR001949">
    <property type="entry name" value="NADH-UbQ_OxRdtase_51kDa_CS"/>
</dbReference>
<dbReference type="GO" id="GO:0051539">
    <property type="term" value="F:4 iron, 4 sulfur cluster binding"/>
    <property type="evidence" value="ECO:0007669"/>
    <property type="project" value="UniProtKB-KW"/>
</dbReference>
<dbReference type="AlphaFoldDB" id="A0A937X7X5"/>
<evidence type="ECO:0000256" key="2">
    <source>
        <dbReference type="ARBA" id="ARBA00022485"/>
    </source>
</evidence>
<gene>
    <name evidence="7" type="ORF">FJZ00_08860</name>
</gene>
<dbReference type="PANTHER" id="PTHR43578:SF3">
    <property type="entry name" value="NADH-QUINONE OXIDOREDUCTASE SUBUNIT F"/>
    <property type="match status" value="1"/>
</dbReference>
<accession>A0A937X7X5</accession>
<keyword evidence="5" id="KW-0411">Iron-sulfur</keyword>
<evidence type="ECO:0000256" key="4">
    <source>
        <dbReference type="ARBA" id="ARBA00023004"/>
    </source>
</evidence>
<comment type="caution">
    <text evidence="7">The sequence shown here is derived from an EMBL/GenBank/DDBJ whole genome shotgun (WGS) entry which is preliminary data.</text>
</comment>
<dbReference type="PANTHER" id="PTHR43578">
    <property type="entry name" value="NADH-QUINONE OXIDOREDUCTASE SUBUNIT F"/>
    <property type="match status" value="1"/>
</dbReference>
<evidence type="ECO:0000313" key="8">
    <source>
        <dbReference type="Proteomes" id="UP000703893"/>
    </source>
</evidence>
<dbReference type="GO" id="GO:0016491">
    <property type="term" value="F:oxidoreductase activity"/>
    <property type="evidence" value="ECO:0007669"/>
    <property type="project" value="UniProtKB-KW"/>
</dbReference>
<evidence type="ECO:0000313" key="7">
    <source>
        <dbReference type="EMBL" id="MBM3275251.1"/>
    </source>
</evidence>
<dbReference type="GO" id="GO:0008137">
    <property type="term" value="F:NADH dehydrogenase (ubiquinone) activity"/>
    <property type="evidence" value="ECO:0007669"/>
    <property type="project" value="InterPro"/>
</dbReference>
<dbReference type="EMBL" id="VGJX01000501">
    <property type="protein sequence ID" value="MBM3275251.1"/>
    <property type="molecule type" value="Genomic_DNA"/>
</dbReference>
<dbReference type="Pfam" id="PF01512">
    <property type="entry name" value="Complex1_51K"/>
    <property type="match status" value="1"/>
</dbReference>
<organism evidence="7 8">
    <name type="scientific">Candidatus Tanganyikabacteria bacterium</name>
    <dbReference type="NCBI Taxonomy" id="2961651"/>
    <lineage>
        <taxon>Bacteria</taxon>
        <taxon>Bacillati</taxon>
        <taxon>Candidatus Sericytochromatia</taxon>
        <taxon>Candidatus Tanganyikabacteria</taxon>
    </lineage>
</organism>
<dbReference type="EC" id="1.6.5.11" evidence="7"/>
<dbReference type="PROSITE" id="PS00644">
    <property type="entry name" value="COMPLEX1_51K_1"/>
    <property type="match status" value="1"/>
</dbReference>
<comment type="similarity">
    <text evidence="1">Belongs to the complex I 51 kDa subunit family.</text>
</comment>
<proteinExistence type="inferred from homology"/>